<dbReference type="AlphaFoldDB" id="A0A271IY26"/>
<keyword evidence="2" id="KW-1185">Reference proteome</keyword>
<name>A0A271IY26_9BACT</name>
<comment type="caution">
    <text evidence="1">The sequence shown here is derived from an EMBL/GenBank/DDBJ whole genome shotgun (WGS) entry which is preliminary data.</text>
</comment>
<protein>
    <submittedName>
        <fullName evidence="1">Uncharacterized protein</fullName>
    </submittedName>
</protein>
<evidence type="ECO:0000313" key="2">
    <source>
        <dbReference type="Proteomes" id="UP000216339"/>
    </source>
</evidence>
<gene>
    <name evidence="1" type="ORF">BSZ37_06515</name>
</gene>
<dbReference type="OrthoDB" id="9792152at2"/>
<dbReference type="PROSITE" id="PS51257">
    <property type="entry name" value="PROKAR_LIPOPROTEIN"/>
    <property type="match status" value="1"/>
</dbReference>
<evidence type="ECO:0000313" key="1">
    <source>
        <dbReference type="EMBL" id="PAP76123.1"/>
    </source>
</evidence>
<organism evidence="1 2">
    <name type="scientific">Rubrivirga marina</name>
    <dbReference type="NCBI Taxonomy" id="1196024"/>
    <lineage>
        <taxon>Bacteria</taxon>
        <taxon>Pseudomonadati</taxon>
        <taxon>Rhodothermota</taxon>
        <taxon>Rhodothermia</taxon>
        <taxon>Rhodothermales</taxon>
        <taxon>Rubricoccaceae</taxon>
        <taxon>Rubrivirga</taxon>
    </lineage>
</organism>
<dbReference type="EMBL" id="MQWD01000001">
    <property type="protein sequence ID" value="PAP76123.1"/>
    <property type="molecule type" value="Genomic_DNA"/>
</dbReference>
<proteinExistence type="predicted"/>
<sequence>MPRPLVVLLVLALGGCAESARLDAEADRAEADRAEVALAPVEARTVHLSGRFVTGYGDRPKRGVYGLRVRLLFRRADGSGWDGAAPPPGPDRRHRTFDVLGEDGRFRFDLATALDLSAYDEVAVVPETVTRTVRLVPPPRGSRRFGTGDDAVTVLPLADAIRVPLPPSGPVVADGLEAEVRREVGVTVRWSELSRAFVEARYAGEVPFELPRVRVELSQGGGFVFQALDPDVLALGGHEIELNAARGITPTLVAHEYGHYTTFRMWGASPLRYTLRNRNLREGWAIFFSFAVRSWAAATYGDVDLAPSNPERAPFTHRIGEGRRYRNIAYGTSHPDYSAIGALLWSLYDVADPSPFEYEGLDLGSLAGDNDDIAGGLAVFEAVRLPKTRFYDEVGIDEVVDAFRQSQPAALAPSVDGAVDFFLCPAWPACDVVAAPDASPSTALVTLRPVPPANLVAERVSPEAVALRWDRRVGSAPWANPPEAYHVVRDGALVATLPGTASAWIDAEAGRAAHRYEVRAVGGGGEAFGAPSAEAPAASGPSSR</sequence>
<dbReference type="Proteomes" id="UP000216339">
    <property type="component" value="Unassembled WGS sequence"/>
</dbReference>
<dbReference type="RefSeq" id="WP_095509762.1">
    <property type="nucleotide sequence ID" value="NZ_MQWD01000001.1"/>
</dbReference>
<accession>A0A271IY26</accession>
<reference evidence="1 2" key="1">
    <citation type="submission" date="2016-11" db="EMBL/GenBank/DDBJ databases">
        <title>Study of marine rhodopsin-containing bacteria.</title>
        <authorList>
            <person name="Yoshizawa S."/>
            <person name="Kumagai Y."/>
            <person name="Kogure K."/>
        </authorList>
    </citation>
    <scope>NUCLEOTIDE SEQUENCE [LARGE SCALE GENOMIC DNA]</scope>
    <source>
        <strain evidence="1 2">SAORIC-28</strain>
    </source>
</reference>